<dbReference type="PANTHER" id="PTHR31541:SF25">
    <property type="entry name" value="GAMMA-GLIADIN B"/>
    <property type="match status" value="1"/>
</dbReference>
<evidence type="ECO:0000313" key="8">
    <source>
        <dbReference type="Proteomes" id="UP001652660"/>
    </source>
</evidence>
<dbReference type="OrthoDB" id="1935604at2759"/>
<evidence type="ECO:0000256" key="5">
    <source>
        <dbReference type="ARBA" id="ARBA00023242"/>
    </source>
</evidence>
<evidence type="ECO:0000256" key="4">
    <source>
        <dbReference type="ARBA" id="ARBA00023163"/>
    </source>
</evidence>
<sequence length="256" mass="29667">MAILSSQKREEMRRNESFRRRPRKSSKPCRARTNSVADQFRFWPFLVEKTETPTQKSCVNKGKKMIGLALPNLDQELPTKKSCGKLRAEAKTSQESRKIEIIFKKKLVKAKAQVFPPPSAQLPIDFKNHMSRKLGATRDPVLVIEKRLFPSDVSAKLHRLSIPVKQVANHEFLTEGERKRFNNGNKQEKIDAILVEPSLSESKIRFKKWYIHDSGMYILTSGWNDVVERNGLKQGTLVQLWSFRKESQLYFALIRL</sequence>
<evidence type="ECO:0000256" key="1">
    <source>
        <dbReference type="ARBA" id="ARBA00004123"/>
    </source>
</evidence>
<name>A0A6P6WYQ4_COFAR</name>
<reference evidence="8" key="1">
    <citation type="journal article" date="2025" name="Foods">
        <title>Unveiling the Microbial Signatures of Arabica Coffee Cherries: Insights into Ripeness Specific Diversity, Functional Traits, and Implications for Quality and Safety.</title>
        <authorList>
            <consortium name="RefSeq"/>
            <person name="Tenea G.N."/>
            <person name="Cifuentes V."/>
            <person name="Reyes P."/>
            <person name="Cevallos-Vallejos M."/>
        </authorList>
    </citation>
    <scope>NUCLEOTIDE SEQUENCE [LARGE SCALE GENOMIC DNA]</scope>
</reference>
<protein>
    <submittedName>
        <fullName evidence="9">B3 domain-containing protein At1g05920-like</fullName>
    </submittedName>
</protein>
<dbReference type="Proteomes" id="UP001652660">
    <property type="component" value="Chromosome 1c"/>
</dbReference>
<feature type="compositionally biased region" description="Basic and acidic residues" evidence="6">
    <location>
        <begin position="7"/>
        <end position="19"/>
    </location>
</feature>
<evidence type="ECO:0000259" key="7">
    <source>
        <dbReference type="PROSITE" id="PS50863"/>
    </source>
</evidence>
<feature type="compositionally biased region" description="Basic residues" evidence="6">
    <location>
        <begin position="20"/>
        <end position="30"/>
    </location>
</feature>
<gene>
    <name evidence="9" type="primary">LOC113737546</name>
</gene>
<dbReference type="PROSITE" id="PS50863">
    <property type="entry name" value="B3"/>
    <property type="match status" value="1"/>
</dbReference>
<dbReference type="PANTHER" id="PTHR31541">
    <property type="entry name" value="B3 DOMAIN PLANT PROTEIN-RELATED"/>
    <property type="match status" value="1"/>
</dbReference>
<keyword evidence="2" id="KW-0805">Transcription regulation</keyword>
<proteinExistence type="predicted"/>
<keyword evidence="4" id="KW-0804">Transcription</keyword>
<accession>A0A6P6WYQ4</accession>
<evidence type="ECO:0000256" key="2">
    <source>
        <dbReference type="ARBA" id="ARBA00023015"/>
    </source>
</evidence>
<dbReference type="SUPFAM" id="SSF101936">
    <property type="entry name" value="DNA-binding pseudobarrel domain"/>
    <property type="match status" value="1"/>
</dbReference>
<keyword evidence="8" id="KW-1185">Reference proteome</keyword>
<evidence type="ECO:0000256" key="6">
    <source>
        <dbReference type="SAM" id="MobiDB-lite"/>
    </source>
</evidence>
<feature type="region of interest" description="Disordered" evidence="6">
    <location>
        <begin position="1"/>
        <end position="33"/>
    </location>
</feature>
<dbReference type="CDD" id="cd10017">
    <property type="entry name" value="B3_DNA"/>
    <property type="match status" value="1"/>
</dbReference>
<evidence type="ECO:0000256" key="3">
    <source>
        <dbReference type="ARBA" id="ARBA00023125"/>
    </source>
</evidence>
<dbReference type="GO" id="GO:0005634">
    <property type="term" value="C:nucleus"/>
    <property type="evidence" value="ECO:0007669"/>
    <property type="project" value="UniProtKB-SubCell"/>
</dbReference>
<reference evidence="9" key="2">
    <citation type="submission" date="2025-08" db="UniProtKB">
        <authorList>
            <consortium name="RefSeq"/>
        </authorList>
    </citation>
    <scope>IDENTIFICATION</scope>
    <source>
        <tissue evidence="9">Leaves</tissue>
    </source>
</reference>
<keyword evidence="5" id="KW-0539">Nucleus</keyword>
<evidence type="ECO:0000313" key="9">
    <source>
        <dbReference type="RefSeq" id="XP_027120564.1"/>
    </source>
</evidence>
<comment type="subcellular location">
    <subcellularLocation>
        <location evidence="1">Nucleus</location>
    </subcellularLocation>
</comment>
<dbReference type="Gene3D" id="2.40.330.10">
    <property type="entry name" value="DNA-binding pseudobarrel domain"/>
    <property type="match status" value="1"/>
</dbReference>
<organism evidence="8 9">
    <name type="scientific">Coffea arabica</name>
    <name type="common">Arabian coffee</name>
    <dbReference type="NCBI Taxonomy" id="13443"/>
    <lineage>
        <taxon>Eukaryota</taxon>
        <taxon>Viridiplantae</taxon>
        <taxon>Streptophyta</taxon>
        <taxon>Embryophyta</taxon>
        <taxon>Tracheophyta</taxon>
        <taxon>Spermatophyta</taxon>
        <taxon>Magnoliopsida</taxon>
        <taxon>eudicotyledons</taxon>
        <taxon>Gunneridae</taxon>
        <taxon>Pentapetalae</taxon>
        <taxon>asterids</taxon>
        <taxon>lamiids</taxon>
        <taxon>Gentianales</taxon>
        <taxon>Rubiaceae</taxon>
        <taxon>Ixoroideae</taxon>
        <taxon>Gardenieae complex</taxon>
        <taxon>Bertiereae - Coffeeae clade</taxon>
        <taxon>Coffeeae</taxon>
        <taxon>Coffea</taxon>
    </lineage>
</organism>
<dbReference type="Pfam" id="PF03754">
    <property type="entry name" value="At2g31720-like"/>
    <property type="match status" value="1"/>
</dbReference>
<dbReference type="InterPro" id="IPR003340">
    <property type="entry name" value="B3_DNA-bd"/>
</dbReference>
<dbReference type="GO" id="GO:0003677">
    <property type="term" value="F:DNA binding"/>
    <property type="evidence" value="ECO:0007669"/>
    <property type="project" value="UniProtKB-KW"/>
</dbReference>
<dbReference type="GeneID" id="113737546"/>
<dbReference type="InterPro" id="IPR015300">
    <property type="entry name" value="DNA-bd_pseudobarrel_sf"/>
</dbReference>
<dbReference type="AlphaFoldDB" id="A0A6P6WYQ4"/>
<dbReference type="InterPro" id="IPR005508">
    <property type="entry name" value="At2g31720-like"/>
</dbReference>
<dbReference type="RefSeq" id="XP_027120564.1">
    <property type="nucleotide sequence ID" value="XM_027264763.1"/>
</dbReference>
<feature type="domain" description="TF-B3" evidence="7">
    <location>
        <begin position="207"/>
        <end position="256"/>
    </location>
</feature>
<keyword evidence="3" id="KW-0238">DNA-binding</keyword>